<dbReference type="InterPro" id="IPR045337">
    <property type="entry name" value="MmgE_PrpD_C"/>
</dbReference>
<gene>
    <name evidence="5" type="ORF">GCM10009675_34970</name>
</gene>
<dbReference type="InterPro" id="IPR042188">
    <property type="entry name" value="MmgE/PrpD_sf_2"/>
</dbReference>
<dbReference type="PANTHER" id="PTHR16943">
    <property type="entry name" value="2-METHYLCITRATE DEHYDRATASE-RELATED"/>
    <property type="match status" value="1"/>
</dbReference>
<feature type="compositionally biased region" description="Low complexity" evidence="2">
    <location>
        <begin position="462"/>
        <end position="474"/>
    </location>
</feature>
<keyword evidence="6" id="KW-1185">Reference proteome</keyword>
<dbReference type="Pfam" id="PF19305">
    <property type="entry name" value="MmgE_PrpD_C"/>
    <property type="match status" value="1"/>
</dbReference>
<sequence length="480" mass="48810">MMDRHTTMSGTPAVAATAGLGEWVSRLDLAAVPAAVVDRLGLVVLDVVGVAAVGARTADQTALRRAWTAPTGPAPLFGTGERAPIDTAAWLNAVAMACLELDEGNKYAKGHPAVHGFPAVLALAAERDSSGDDTAAALLAAYEVAARFGRATGLRAGAHPHGNWGVAGAAAGCARLLGLGPEACAAAVDTGAGMPIAGHFDSATTGNPVRDAWLGAANTSGLAAARMASAGVARNTGTAGLSLGALLGEFDPHELTAGLGTRWDITAGYFKRHASCSFTHPAADAMFELADGRPIAEVQVETHRLGAGLSGVDWDNRLSAMFSTPFVVAAAALDGAVGPQTYAAGRLNDPGLRELARRVTVVAADDLTARLPAERATRVTVRYADGDTRIAEVPNPVGDADHRPFGRAAVTDLLRRWLGDDDLLDRLALFSREFASLPRVGDALRGLAGVPAGPAPGGGCPTGSAVDGAAPDGAAPEKEE</sequence>
<evidence type="ECO:0000259" key="3">
    <source>
        <dbReference type="Pfam" id="PF03972"/>
    </source>
</evidence>
<dbReference type="Gene3D" id="1.10.4100.10">
    <property type="entry name" value="2-methylcitrate dehydratase PrpD"/>
    <property type="match status" value="1"/>
</dbReference>
<dbReference type="InterPro" id="IPR005656">
    <property type="entry name" value="MmgE_PrpD"/>
</dbReference>
<proteinExistence type="inferred from homology"/>
<dbReference type="InterPro" id="IPR042183">
    <property type="entry name" value="MmgE/PrpD_sf_1"/>
</dbReference>
<dbReference type="EMBL" id="BAAALM010000012">
    <property type="protein sequence ID" value="GAA1211151.1"/>
    <property type="molecule type" value="Genomic_DNA"/>
</dbReference>
<comment type="caution">
    <text evidence="5">The sequence shown here is derived from an EMBL/GenBank/DDBJ whole genome shotgun (WGS) entry which is preliminary data.</text>
</comment>
<organism evidence="5 6">
    <name type="scientific">Prauserella alba</name>
    <dbReference type="NCBI Taxonomy" id="176898"/>
    <lineage>
        <taxon>Bacteria</taxon>
        <taxon>Bacillati</taxon>
        <taxon>Actinomycetota</taxon>
        <taxon>Actinomycetes</taxon>
        <taxon>Pseudonocardiales</taxon>
        <taxon>Pseudonocardiaceae</taxon>
        <taxon>Prauserella</taxon>
    </lineage>
</organism>
<feature type="domain" description="MmgE/PrpD N-terminal" evidence="3">
    <location>
        <begin position="20"/>
        <end position="232"/>
    </location>
</feature>
<evidence type="ECO:0000259" key="4">
    <source>
        <dbReference type="Pfam" id="PF19305"/>
    </source>
</evidence>
<feature type="domain" description="MmgE/PrpD C-terminal" evidence="4">
    <location>
        <begin position="273"/>
        <end position="410"/>
    </location>
</feature>
<dbReference type="Gene3D" id="3.30.1330.120">
    <property type="entry name" value="2-methylcitrate dehydratase PrpD"/>
    <property type="match status" value="1"/>
</dbReference>
<evidence type="ECO:0000256" key="2">
    <source>
        <dbReference type="SAM" id="MobiDB-lite"/>
    </source>
</evidence>
<dbReference type="Proteomes" id="UP001500467">
    <property type="component" value="Unassembled WGS sequence"/>
</dbReference>
<name>A0ABN1VH93_9PSEU</name>
<evidence type="ECO:0000256" key="1">
    <source>
        <dbReference type="ARBA" id="ARBA00006174"/>
    </source>
</evidence>
<dbReference type="PANTHER" id="PTHR16943:SF8">
    <property type="entry name" value="2-METHYLCITRATE DEHYDRATASE"/>
    <property type="match status" value="1"/>
</dbReference>
<evidence type="ECO:0000313" key="6">
    <source>
        <dbReference type="Proteomes" id="UP001500467"/>
    </source>
</evidence>
<dbReference type="InterPro" id="IPR036148">
    <property type="entry name" value="MmgE/PrpD_sf"/>
</dbReference>
<dbReference type="InterPro" id="IPR045336">
    <property type="entry name" value="MmgE_PrpD_N"/>
</dbReference>
<accession>A0ABN1VH93</accession>
<dbReference type="Pfam" id="PF03972">
    <property type="entry name" value="MmgE_PrpD_N"/>
    <property type="match status" value="1"/>
</dbReference>
<evidence type="ECO:0000313" key="5">
    <source>
        <dbReference type="EMBL" id="GAA1211151.1"/>
    </source>
</evidence>
<dbReference type="SUPFAM" id="SSF103378">
    <property type="entry name" value="2-methylcitrate dehydratase PrpD"/>
    <property type="match status" value="1"/>
</dbReference>
<comment type="similarity">
    <text evidence="1">Belongs to the PrpD family.</text>
</comment>
<reference evidence="5 6" key="1">
    <citation type="journal article" date="2019" name="Int. J. Syst. Evol. Microbiol.">
        <title>The Global Catalogue of Microorganisms (GCM) 10K type strain sequencing project: providing services to taxonomists for standard genome sequencing and annotation.</title>
        <authorList>
            <consortium name="The Broad Institute Genomics Platform"/>
            <consortium name="The Broad Institute Genome Sequencing Center for Infectious Disease"/>
            <person name="Wu L."/>
            <person name="Ma J."/>
        </authorList>
    </citation>
    <scope>NUCLEOTIDE SEQUENCE [LARGE SCALE GENOMIC DNA]</scope>
    <source>
        <strain evidence="5 6">JCM 13022</strain>
    </source>
</reference>
<feature type="region of interest" description="Disordered" evidence="2">
    <location>
        <begin position="453"/>
        <end position="480"/>
    </location>
</feature>
<protein>
    <submittedName>
        <fullName evidence="5">MmgE/PrpD family protein</fullName>
    </submittedName>
</protein>